<evidence type="ECO:0000256" key="2">
    <source>
        <dbReference type="ARBA" id="ARBA00002901"/>
    </source>
</evidence>
<dbReference type="UniPathway" id="UPA00344"/>
<keyword evidence="6 11" id="KW-0808">Transferase</keyword>
<evidence type="ECO:0000313" key="13">
    <source>
        <dbReference type="EMBL" id="PQJ97385.1"/>
    </source>
</evidence>
<dbReference type="Pfam" id="PF03454">
    <property type="entry name" value="MoeA_C"/>
    <property type="match status" value="1"/>
</dbReference>
<evidence type="ECO:0000256" key="9">
    <source>
        <dbReference type="ARBA" id="ARBA00023150"/>
    </source>
</evidence>
<dbReference type="PANTHER" id="PTHR10192:SF5">
    <property type="entry name" value="GEPHYRIN"/>
    <property type="match status" value="1"/>
</dbReference>
<evidence type="ECO:0000256" key="8">
    <source>
        <dbReference type="ARBA" id="ARBA00022842"/>
    </source>
</evidence>
<dbReference type="FunFam" id="3.40.980.10:FF:000004">
    <property type="entry name" value="Molybdopterin molybdenumtransferase"/>
    <property type="match status" value="1"/>
</dbReference>
<evidence type="ECO:0000256" key="1">
    <source>
        <dbReference type="ARBA" id="ARBA00001946"/>
    </source>
</evidence>
<dbReference type="InterPro" id="IPR008284">
    <property type="entry name" value="MoCF_biosynth_CS"/>
</dbReference>
<sequence>MRIPNTCTDSRRPLTKQEAIDFLLAHVTPITASEIIPLDAALGRVLAAPLTSASAVPSWDNSAMDGYAIRHADLATHDGQLLVTQRIPAGATGVALESGTAARIFTGAPIPAGADTVVVQEICERNGDQVRIPLDCKAGANIRRVGEDVRAGAEIIAAGTRLTAAHLGLVAAVGVAQVTVYQRLRVAILTTGDELAQPGEPLQPGQIYNANQFLLSGLLRGLGCEVVEIGSVADTREATIAALQRGAREADLILASGGVSVGEEDHLKPAIEEIGTLELWNINIRPGKPVAFGTIAGTPVLGAPGNPVSLFVTFCLFARPVVLRRQGIVGDLAPRVLKIRAGFEWPKPDKRTEFHRARLQPGADGELEVAVFPTRSSAVLSSLTWADGLIEIAPGRVIASGDLVDFLPFADLLH</sequence>
<dbReference type="InterPro" id="IPR036425">
    <property type="entry name" value="MoaB/Mog-like_dom_sf"/>
</dbReference>
<dbReference type="Gene3D" id="2.40.340.10">
    <property type="entry name" value="MoeA, C-terminal, domain IV"/>
    <property type="match status" value="1"/>
</dbReference>
<dbReference type="EC" id="2.10.1.1" evidence="11"/>
<keyword evidence="7 11" id="KW-0479">Metal-binding</keyword>
<keyword evidence="14" id="KW-1185">Reference proteome</keyword>
<dbReference type="SUPFAM" id="SSF63882">
    <property type="entry name" value="MoeA N-terminal region -like"/>
    <property type="match status" value="1"/>
</dbReference>
<dbReference type="NCBIfam" id="TIGR00177">
    <property type="entry name" value="molyb_syn"/>
    <property type="match status" value="1"/>
</dbReference>
<dbReference type="Pfam" id="PF03453">
    <property type="entry name" value="MoeA_N"/>
    <property type="match status" value="1"/>
</dbReference>
<keyword evidence="9 11" id="KW-0501">Molybdenum cofactor biosynthesis</keyword>
<evidence type="ECO:0000256" key="7">
    <source>
        <dbReference type="ARBA" id="ARBA00022723"/>
    </source>
</evidence>
<feature type="domain" description="MoaB/Mog" evidence="12">
    <location>
        <begin position="187"/>
        <end position="324"/>
    </location>
</feature>
<dbReference type="GO" id="GO:0046872">
    <property type="term" value="F:metal ion binding"/>
    <property type="evidence" value="ECO:0007669"/>
    <property type="project" value="UniProtKB-UniRule"/>
</dbReference>
<evidence type="ECO:0000256" key="4">
    <source>
        <dbReference type="ARBA" id="ARBA00010763"/>
    </source>
</evidence>
<dbReference type="InterPro" id="IPR038987">
    <property type="entry name" value="MoeA-like"/>
</dbReference>
<comment type="function">
    <text evidence="2 11">Catalyzes the insertion of molybdate into adenylated molybdopterin with the concomitant release of AMP.</text>
</comment>
<dbReference type="Gene3D" id="2.170.190.11">
    <property type="entry name" value="Molybdopterin biosynthesis moea protein, domain 3"/>
    <property type="match status" value="1"/>
</dbReference>
<dbReference type="NCBIfam" id="NF045515">
    <property type="entry name" value="Glp_gephyrin"/>
    <property type="match status" value="1"/>
</dbReference>
<dbReference type="PROSITE" id="PS01079">
    <property type="entry name" value="MOCF_BIOSYNTHESIS_2"/>
    <property type="match status" value="1"/>
</dbReference>
<dbReference type="SUPFAM" id="SSF63867">
    <property type="entry name" value="MoeA C-terminal domain-like"/>
    <property type="match status" value="1"/>
</dbReference>
<comment type="similarity">
    <text evidence="4 11">Belongs to the MoeA family.</text>
</comment>
<dbReference type="InterPro" id="IPR005110">
    <property type="entry name" value="MoeA_linker/N"/>
</dbReference>
<dbReference type="GO" id="GO:0005829">
    <property type="term" value="C:cytosol"/>
    <property type="evidence" value="ECO:0007669"/>
    <property type="project" value="TreeGrafter"/>
</dbReference>
<dbReference type="GO" id="GO:0006777">
    <property type="term" value="P:Mo-molybdopterin cofactor biosynthetic process"/>
    <property type="evidence" value="ECO:0007669"/>
    <property type="project" value="UniProtKB-UniRule"/>
</dbReference>
<dbReference type="Proteomes" id="UP000239936">
    <property type="component" value="Unassembled WGS sequence"/>
</dbReference>
<dbReference type="Gene3D" id="3.90.105.10">
    <property type="entry name" value="Molybdopterin biosynthesis moea protein, domain 2"/>
    <property type="match status" value="1"/>
</dbReference>
<dbReference type="EMBL" id="PPGH01000013">
    <property type="protein sequence ID" value="PQJ97385.1"/>
    <property type="molecule type" value="Genomic_DNA"/>
</dbReference>
<comment type="pathway">
    <text evidence="3 11">Cofactor biosynthesis; molybdopterin biosynthesis.</text>
</comment>
<dbReference type="Gene3D" id="3.40.980.10">
    <property type="entry name" value="MoaB/Mog-like domain"/>
    <property type="match status" value="1"/>
</dbReference>
<evidence type="ECO:0000313" key="14">
    <source>
        <dbReference type="Proteomes" id="UP000239936"/>
    </source>
</evidence>
<gene>
    <name evidence="13" type="ORF">CXB77_02355</name>
</gene>
<evidence type="ECO:0000259" key="12">
    <source>
        <dbReference type="SMART" id="SM00852"/>
    </source>
</evidence>
<dbReference type="SMART" id="SM00852">
    <property type="entry name" value="MoCF_biosynth"/>
    <property type="match status" value="1"/>
</dbReference>
<evidence type="ECO:0000256" key="11">
    <source>
        <dbReference type="RuleBase" id="RU365090"/>
    </source>
</evidence>
<dbReference type="SUPFAM" id="SSF53218">
    <property type="entry name" value="Molybdenum cofactor biosynthesis proteins"/>
    <property type="match status" value="1"/>
</dbReference>
<dbReference type="AlphaFoldDB" id="A0A2S7XUH0"/>
<dbReference type="OrthoDB" id="9804758at2"/>
<name>A0A2S7XUH0_9GAMM</name>
<dbReference type="Pfam" id="PF00994">
    <property type="entry name" value="MoCF_biosynth"/>
    <property type="match status" value="1"/>
</dbReference>
<keyword evidence="5 11" id="KW-0500">Molybdenum</keyword>
<protein>
    <recommendedName>
        <fullName evidence="11">Molybdopterin molybdenumtransferase</fullName>
        <ecNumber evidence="11">2.10.1.1</ecNumber>
    </recommendedName>
</protein>
<keyword evidence="8 11" id="KW-0460">Magnesium</keyword>
<comment type="cofactor">
    <cofactor evidence="1 11">
        <name>Mg(2+)</name>
        <dbReference type="ChEBI" id="CHEBI:18420"/>
    </cofactor>
</comment>
<accession>A0A2S7XUH0</accession>
<dbReference type="InterPro" id="IPR005111">
    <property type="entry name" value="MoeA_C_domain_IV"/>
</dbReference>
<dbReference type="InterPro" id="IPR036135">
    <property type="entry name" value="MoeA_linker/N_sf"/>
</dbReference>
<dbReference type="GO" id="GO:0061599">
    <property type="term" value="F:molybdopterin molybdotransferase activity"/>
    <property type="evidence" value="ECO:0007669"/>
    <property type="project" value="UniProtKB-UniRule"/>
</dbReference>
<dbReference type="InterPro" id="IPR001453">
    <property type="entry name" value="MoaB/Mog_dom"/>
</dbReference>
<organism evidence="13 14">
    <name type="scientific">Chromatium okenii</name>
    <dbReference type="NCBI Taxonomy" id="61644"/>
    <lineage>
        <taxon>Bacteria</taxon>
        <taxon>Pseudomonadati</taxon>
        <taxon>Pseudomonadota</taxon>
        <taxon>Gammaproteobacteria</taxon>
        <taxon>Chromatiales</taxon>
        <taxon>Chromatiaceae</taxon>
        <taxon>Chromatium</taxon>
    </lineage>
</organism>
<comment type="caution">
    <text evidence="13">The sequence shown here is derived from an EMBL/GenBank/DDBJ whole genome shotgun (WGS) entry which is preliminary data.</text>
</comment>
<evidence type="ECO:0000256" key="5">
    <source>
        <dbReference type="ARBA" id="ARBA00022505"/>
    </source>
</evidence>
<comment type="catalytic activity">
    <reaction evidence="10">
        <text>adenylyl-molybdopterin + molybdate = Mo-molybdopterin + AMP + H(+)</text>
        <dbReference type="Rhea" id="RHEA:35047"/>
        <dbReference type="ChEBI" id="CHEBI:15378"/>
        <dbReference type="ChEBI" id="CHEBI:36264"/>
        <dbReference type="ChEBI" id="CHEBI:62727"/>
        <dbReference type="ChEBI" id="CHEBI:71302"/>
        <dbReference type="ChEBI" id="CHEBI:456215"/>
        <dbReference type="EC" id="2.10.1.1"/>
    </reaction>
</comment>
<evidence type="ECO:0000256" key="10">
    <source>
        <dbReference type="ARBA" id="ARBA00047317"/>
    </source>
</evidence>
<dbReference type="CDD" id="cd00887">
    <property type="entry name" value="MoeA"/>
    <property type="match status" value="1"/>
</dbReference>
<reference evidence="13 14" key="1">
    <citation type="submission" date="2018-01" db="EMBL/GenBank/DDBJ databases">
        <title>The complete genome sequence of Chromatium okenii LaCa, a purple sulfur bacterium with a turbulent life.</title>
        <authorList>
            <person name="Luedin S.M."/>
            <person name="Liechti N."/>
            <person name="Storelli N."/>
            <person name="Danza F."/>
            <person name="Wittwer M."/>
            <person name="Pothier J.F."/>
            <person name="Tonolla M.A."/>
        </authorList>
    </citation>
    <scope>NUCLEOTIDE SEQUENCE [LARGE SCALE GENOMIC DNA]</scope>
    <source>
        <strain evidence="13 14">LaCa</strain>
    </source>
</reference>
<dbReference type="InterPro" id="IPR036688">
    <property type="entry name" value="MoeA_C_domain_IV_sf"/>
</dbReference>
<proteinExistence type="inferred from homology"/>
<evidence type="ECO:0000256" key="3">
    <source>
        <dbReference type="ARBA" id="ARBA00005046"/>
    </source>
</evidence>
<dbReference type="RefSeq" id="WP_105072643.1">
    <property type="nucleotide sequence ID" value="NZ_PPGH01000013.1"/>
</dbReference>
<dbReference type="PANTHER" id="PTHR10192">
    <property type="entry name" value="MOLYBDOPTERIN BIOSYNTHESIS PROTEIN"/>
    <property type="match status" value="1"/>
</dbReference>
<evidence type="ECO:0000256" key="6">
    <source>
        <dbReference type="ARBA" id="ARBA00022679"/>
    </source>
</evidence>